<organism evidence="2 3">
    <name type="scientific">Favolaschia claudopus</name>
    <dbReference type="NCBI Taxonomy" id="2862362"/>
    <lineage>
        <taxon>Eukaryota</taxon>
        <taxon>Fungi</taxon>
        <taxon>Dikarya</taxon>
        <taxon>Basidiomycota</taxon>
        <taxon>Agaricomycotina</taxon>
        <taxon>Agaricomycetes</taxon>
        <taxon>Agaricomycetidae</taxon>
        <taxon>Agaricales</taxon>
        <taxon>Marasmiineae</taxon>
        <taxon>Mycenaceae</taxon>
        <taxon>Favolaschia</taxon>
    </lineage>
</organism>
<proteinExistence type="predicted"/>
<dbReference type="Proteomes" id="UP001362999">
    <property type="component" value="Unassembled WGS sequence"/>
</dbReference>
<accession>A0AAV9ZRV0</accession>
<name>A0AAV9ZRV0_9AGAR</name>
<feature type="region of interest" description="Disordered" evidence="1">
    <location>
        <begin position="445"/>
        <end position="486"/>
    </location>
</feature>
<reference evidence="2 3" key="1">
    <citation type="journal article" date="2024" name="J Genomics">
        <title>Draft genome sequencing and assembly of Favolaschia claudopus CIRM-BRFM 2984 isolated from oak limbs.</title>
        <authorList>
            <person name="Navarro D."/>
            <person name="Drula E."/>
            <person name="Chaduli D."/>
            <person name="Cazenave R."/>
            <person name="Ahrendt S."/>
            <person name="Wang J."/>
            <person name="Lipzen A."/>
            <person name="Daum C."/>
            <person name="Barry K."/>
            <person name="Grigoriev I.V."/>
            <person name="Favel A."/>
            <person name="Rosso M.N."/>
            <person name="Martin F."/>
        </authorList>
    </citation>
    <scope>NUCLEOTIDE SEQUENCE [LARGE SCALE GENOMIC DNA]</scope>
    <source>
        <strain evidence="2 3">CIRM-BRFM 2984</strain>
    </source>
</reference>
<feature type="region of interest" description="Disordered" evidence="1">
    <location>
        <begin position="374"/>
        <end position="396"/>
    </location>
</feature>
<sequence length="549" mass="60256">MEARRRATMCISLPKLNLSWNAQQQQQPLAAQPAAGQSSATESHTFGAGDSLLSTDNINKNFLVPAVESWRYWHPIAPLHHPPNIPSASSLISPTTSHVDIPSHSYATVNSHDTSNPTLLDPNPTPHVYNLDSPVEESPAPAFRQPTAAFSVAATPPITRTRRATPVVPVAPVVSAAPADPIPDLINFEVLIWLPGIPPKPVGRSKSKRVVKVDPASFGPVLCTTDMAYDDFMEAIAETLHTTPEFLVIISSAEWKHLRPANAPWFPLRDQSGYQSLHRKIITPPKGVSAHDIIVRMNTPMQAPAKQMMPQKKVPFDEALEDERSRNHFELDRPKLLVWAAMIKSKQCTIDCPPLGSNLFQADKTIKKKASTSTSTSTAAVAPPPSPATPAPFPPSPAAPQLPYGYPYGYNAPAPPFPSPMAFPPFGMYGPSSYYGHGGMPAPWYESPRHRRRRRSWDGGSSPPSELSKKRHRNAEPPSSPIPVGGSIDEFVKKYPNLPEQTGPFLTDLGFQIGDKLSIVKEPDWKEGGFTLFGWNRVVEAYTKYKRSR</sequence>
<dbReference type="AlphaFoldDB" id="A0AAV9ZRV0"/>
<evidence type="ECO:0000313" key="3">
    <source>
        <dbReference type="Proteomes" id="UP001362999"/>
    </source>
</evidence>
<comment type="caution">
    <text evidence="2">The sequence shown here is derived from an EMBL/GenBank/DDBJ whole genome shotgun (WGS) entry which is preliminary data.</text>
</comment>
<keyword evidence="3" id="KW-1185">Reference proteome</keyword>
<dbReference type="EMBL" id="JAWWNJ010000117">
    <property type="protein sequence ID" value="KAK6991447.1"/>
    <property type="molecule type" value="Genomic_DNA"/>
</dbReference>
<protein>
    <submittedName>
        <fullName evidence="2">Uncharacterized protein</fullName>
    </submittedName>
</protein>
<evidence type="ECO:0000256" key="1">
    <source>
        <dbReference type="SAM" id="MobiDB-lite"/>
    </source>
</evidence>
<feature type="compositionally biased region" description="Pro residues" evidence="1">
    <location>
        <begin position="382"/>
        <end position="396"/>
    </location>
</feature>
<evidence type="ECO:0000313" key="2">
    <source>
        <dbReference type="EMBL" id="KAK6991447.1"/>
    </source>
</evidence>
<gene>
    <name evidence="2" type="ORF">R3P38DRAFT_3438674</name>
</gene>